<gene>
    <name evidence="5" type="ORF">L7E55_10295</name>
</gene>
<dbReference type="AlphaFoldDB" id="A0A9X4JTG5"/>
<dbReference type="PANTHER" id="PTHR30024">
    <property type="entry name" value="ALIPHATIC SULFONATES-BINDING PROTEIN-RELATED"/>
    <property type="match status" value="1"/>
</dbReference>
<evidence type="ECO:0000256" key="3">
    <source>
        <dbReference type="ARBA" id="ARBA00022729"/>
    </source>
</evidence>
<keyword evidence="3 4" id="KW-0732">Signal</keyword>
<evidence type="ECO:0000313" key="5">
    <source>
        <dbReference type="EMBL" id="MDF9408739.1"/>
    </source>
</evidence>
<dbReference type="PROSITE" id="PS51257">
    <property type="entry name" value="PROKAR_LIPOPROTEIN"/>
    <property type="match status" value="1"/>
</dbReference>
<organism evidence="5 6">
    <name type="scientific">Pelotomaculum isophthalicicum JI</name>
    <dbReference type="NCBI Taxonomy" id="947010"/>
    <lineage>
        <taxon>Bacteria</taxon>
        <taxon>Bacillati</taxon>
        <taxon>Bacillota</taxon>
        <taxon>Clostridia</taxon>
        <taxon>Eubacteriales</taxon>
        <taxon>Desulfotomaculaceae</taxon>
        <taxon>Pelotomaculum</taxon>
    </lineage>
</organism>
<dbReference type="Proteomes" id="UP001154312">
    <property type="component" value="Unassembled WGS sequence"/>
</dbReference>
<evidence type="ECO:0000256" key="2">
    <source>
        <dbReference type="ARBA" id="ARBA00010742"/>
    </source>
</evidence>
<dbReference type="GO" id="GO:0042597">
    <property type="term" value="C:periplasmic space"/>
    <property type="evidence" value="ECO:0007669"/>
    <property type="project" value="UniProtKB-SubCell"/>
</dbReference>
<keyword evidence="6" id="KW-1185">Reference proteome</keyword>
<accession>A0A9X4JTG5</accession>
<sequence length="378" mass="41133">MVKVNTKKLIKTMILLAIVTLATALLAGCGGSKPATTTTTSAPDKDKDYVVNLGYYNCDHMTAACIAKDAGIFKELGLKVNVTGNGKVPEAMAAGQMDVGYIGTEGLMRAYLKGSPIFVAANNHLGGSYYLVASNNIPDAKGLVGKKVALGTDAEKNDSCWVRMANEAGIPADSKSYENFDMADKDEFMAMKAGQLAGYLCCDPWGSMAEYDQSGHIVQPLGKLPNGEWGSCCVYSMNQNFAKDHPELAKKMILAHAKAIEYVYTHPVQSAEIFANNYFVPVEVGLMTIYKKTVGEGRTLAWKVDTKNFMDEIDYEMSVKTLDKAPGVDEFIQTKLLDESGAGNFDTFIKEKVDPVFPLGMTYEDWKAKAYQLEGKKA</sequence>
<comment type="caution">
    <text evidence="5">The sequence shown here is derived from an EMBL/GenBank/DDBJ whole genome shotgun (WGS) entry which is preliminary data.</text>
</comment>
<comment type="subcellular location">
    <subcellularLocation>
        <location evidence="1">Periplasm</location>
    </subcellularLocation>
</comment>
<evidence type="ECO:0000313" key="6">
    <source>
        <dbReference type="Proteomes" id="UP001154312"/>
    </source>
</evidence>
<dbReference type="Gene3D" id="3.40.190.10">
    <property type="entry name" value="Periplasmic binding protein-like II"/>
    <property type="match status" value="2"/>
</dbReference>
<name>A0A9X4JTG5_9FIRM</name>
<dbReference type="EMBL" id="JAKOAV010000018">
    <property type="protein sequence ID" value="MDF9408739.1"/>
    <property type="molecule type" value="Genomic_DNA"/>
</dbReference>
<evidence type="ECO:0000256" key="4">
    <source>
        <dbReference type="SAM" id="SignalP"/>
    </source>
</evidence>
<dbReference type="SUPFAM" id="SSF53850">
    <property type="entry name" value="Periplasmic binding protein-like II"/>
    <property type="match status" value="1"/>
</dbReference>
<dbReference type="PANTHER" id="PTHR30024:SF47">
    <property type="entry name" value="TAURINE-BINDING PERIPLASMIC PROTEIN"/>
    <property type="match status" value="1"/>
</dbReference>
<reference evidence="5" key="1">
    <citation type="submission" date="2022-02" db="EMBL/GenBank/DDBJ databases">
        <authorList>
            <person name="Leng L."/>
        </authorList>
    </citation>
    <scope>NUCLEOTIDE SEQUENCE</scope>
    <source>
        <strain evidence="5">JI</strain>
    </source>
</reference>
<feature type="signal peptide" evidence="4">
    <location>
        <begin position="1"/>
        <end position="27"/>
    </location>
</feature>
<dbReference type="RefSeq" id="WP_277444116.1">
    <property type="nucleotide sequence ID" value="NZ_JAKOAV010000018.1"/>
</dbReference>
<dbReference type="NCBIfam" id="NF040735">
    <property type="entry name" value="SBP_SaoX"/>
    <property type="match status" value="1"/>
</dbReference>
<proteinExistence type="inferred from homology"/>
<evidence type="ECO:0000256" key="1">
    <source>
        <dbReference type="ARBA" id="ARBA00004418"/>
    </source>
</evidence>
<dbReference type="Pfam" id="PF13379">
    <property type="entry name" value="NMT1_2"/>
    <property type="match status" value="1"/>
</dbReference>
<protein>
    <submittedName>
        <fullName evidence="5">ABC transporter substrate-binding protein</fullName>
    </submittedName>
</protein>
<feature type="chain" id="PRO_5040874190" evidence="4">
    <location>
        <begin position="28"/>
        <end position="378"/>
    </location>
</feature>
<comment type="similarity">
    <text evidence="2">Belongs to the bacterial solute-binding protein SsuA/TauA family.</text>
</comment>